<accession>A0A0A1VXV0</accession>
<dbReference type="EMBL" id="BBPA01000053">
    <property type="protein sequence ID" value="GAL94106.1"/>
    <property type="molecule type" value="Genomic_DNA"/>
</dbReference>
<gene>
    <name evidence="1" type="ORF">N44_02686</name>
</gene>
<evidence type="ECO:0000313" key="1">
    <source>
        <dbReference type="EMBL" id="GAL94106.1"/>
    </source>
</evidence>
<reference evidence="2" key="1">
    <citation type="journal article" date="2015" name="Genome">
        <title>Whole Genome Sequence of the Non-Microcystin-Producing Microcystis aeruginosa Strain NIES-44.</title>
        <authorList>
            <person name="Okano K."/>
            <person name="Miyata N."/>
            <person name="Ozaki Y."/>
        </authorList>
    </citation>
    <scope>NUCLEOTIDE SEQUENCE [LARGE SCALE GENOMIC DNA]</scope>
    <source>
        <strain evidence="2">NIES-44</strain>
    </source>
</reference>
<dbReference type="AlphaFoldDB" id="A0A0A1VXV0"/>
<sequence length="53" mass="6165">MIADLAAPCSLIQANDYKLKTSMHSDRWECDWLVSVLRLKQILPKFWVKAPSF</sequence>
<name>A0A0A1VXV0_MICAE</name>
<protein>
    <submittedName>
        <fullName evidence="1">Uncharacterized protein</fullName>
    </submittedName>
</protein>
<proteinExistence type="predicted"/>
<comment type="caution">
    <text evidence="1">The sequence shown here is derived from an EMBL/GenBank/DDBJ whole genome shotgun (WGS) entry which is preliminary data.</text>
</comment>
<evidence type="ECO:0000313" key="2">
    <source>
        <dbReference type="Proteomes" id="UP000030321"/>
    </source>
</evidence>
<organism evidence="1 2">
    <name type="scientific">Microcystis aeruginosa NIES-44</name>
    <dbReference type="NCBI Taxonomy" id="449439"/>
    <lineage>
        <taxon>Bacteria</taxon>
        <taxon>Bacillati</taxon>
        <taxon>Cyanobacteriota</taxon>
        <taxon>Cyanophyceae</taxon>
        <taxon>Oscillatoriophycideae</taxon>
        <taxon>Chroococcales</taxon>
        <taxon>Microcystaceae</taxon>
        <taxon>Microcystis</taxon>
    </lineage>
</organism>
<dbReference type="Proteomes" id="UP000030321">
    <property type="component" value="Unassembled WGS sequence"/>
</dbReference>